<evidence type="ECO:0000256" key="11">
    <source>
        <dbReference type="ARBA" id="ARBA00023163"/>
    </source>
</evidence>
<evidence type="ECO:0000256" key="8">
    <source>
        <dbReference type="ARBA" id="ARBA00023015"/>
    </source>
</evidence>
<keyword evidence="3" id="KW-0678">Repressor</keyword>
<evidence type="ECO:0000256" key="9">
    <source>
        <dbReference type="ARBA" id="ARBA00023125"/>
    </source>
</evidence>
<dbReference type="Pfam" id="PF18024">
    <property type="entry name" value="HTH_50"/>
    <property type="match status" value="1"/>
</dbReference>
<protein>
    <recommendedName>
        <fullName evidence="12">HTH-type transcriptional regulatory protein TyrR</fullName>
    </recommendedName>
</protein>
<evidence type="ECO:0000256" key="5">
    <source>
        <dbReference type="ARBA" id="ARBA00022797"/>
    </source>
</evidence>
<dbReference type="CDD" id="cd00009">
    <property type="entry name" value="AAA"/>
    <property type="match status" value="1"/>
</dbReference>
<dbReference type="InterPro" id="IPR030828">
    <property type="entry name" value="HTH_TyrR"/>
</dbReference>
<dbReference type="SUPFAM" id="SSF52540">
    <property type="entry name" value="P-loop containing nucleoside triphosphate hydrolases"/>
    <property type="match status" value="1"/>
</dbReference>
<sequence length="513" mass="54612">MMLDIRGENRVGITSDILAVIARAGFDLRRLEVETGHVYAHVPGLRAADLPGLRMGLEWIPGVQAVAVIDALPGDRRREALETLVASFPDPLLVVAADGGITAANAAAQAILGPTAALPAAIASRLRGKGGNNGGGSGDGTLTLTVNGRAYLVEMMATGAIGGTAKGDGGPGWLVIFRASQRIGRELALVGPGESGTLDRIVGDSSLIAQVKDRIRRFAEVDAPVLIGGETGVGKELVARAIHGAGPRRSAPFLALNCAALPENLVESELFGYAPGAFSGATRDGKLGLLELADGGVLFLDEIGEMSPYVQSKLLRFLEDGAFRRVGGKQERRVSVRILSATHRDLARLCGDGRFREDLLYRLSVLRVDVPALRERRQDIPRLIDRFLSGAAAQIGRPTPRLTADALERLTSHPWPGNVRQLQNVVFRTLTLADGPVIGLEHLDLSRDGGGDPKSAGEDDVLPPDWHTAQRRFEADLLRRLWPLYPSSRKLAARLGVSHTTIAQKLKAAGITP</sequence>
<keyword evidence="10" id="KW-0010">Activator</keyword>
<dbReference type="InterPro" id="IPR027417">
    <property type="entry name" value="P-loop_NTPase"/>
</dbReference>
<evidence type="ECO:0000256" key="3">
    <source>
        <dbReference type="ARBA" id="ARBA00022491"/>
    </source>
</evidence>
<dbReference type="PANTHER" id="PTHR32071">
    <property type="entry name" value="TRANSCRIPTIONAL REGULATORY PROTEIN"/>
    <property type="match status" value="1"/>
</dbReference>
<dbReference type="InterPro" id="IPR009057">
    <property type="entry name" value="Homeodomain-like_sf"/>
</dbReference>
<dbReference type="InterPro" id="IPR025662">
    <property type="entry name" value="Sigma_54_int_dom_ATP-bd_1"/>
</dbReference>
<dbReference type="GO" id="GO:0006355">
    <property type="term" value="P:regulation of DNA-templated transcription"/>
    <property type="evidence" value="ECO:0007669"/>
    <property type="project" value="InterPro"/>
</dbReference>
<keyword evidence="4" id="KW-0547">Nucleotide-binding</keyword>
<organism evidence="15 16">
    <name type="scientific">Azospirillum griseum</name>
    <dbReference type="NCBI Taxonomy" id="2496639"/>
    <lineage>
        <taxon>Bacteria</taxon>
        <taxon>Pseudomonadati</taxon>
        <taxon>Pseudomonadota</taxon>
        <taxon>Alphaproteobacteria</taxon>
        <taxon>Rhodospirillales</taxon>
        <taxon>Azospirillaceae</taxon>
        <taxon>Azospirillum</taxon>
    </lineage>
</organism>
<evidence type="ECO:0000256" key="1">
    <source>
        <dbReference type="ARBA" id="ARBA00004496"/>
    </source>
</evidence>
<dbReference type="PROSITE" id="PS50045">
    <property type="entry name" value="SIGMA54_INTERACT_4"/>
    <property type="match status" value="1"/>
</dbReference>
<dbReference type="Gene3D" id="1.10.10.60">
    <property type="entry name" value="Homeodomain-like"/>
    <property type="match status" value="1"/>
</dbReference>
<evidence type="ECO:0000259" key="13">
    <source>
        <dbReference type="PROSITE" id="PS50045"/>
    </source>
</evidence>
<proteinExistence type="predicted"/>
<dbReference type="NCBIfam" id="TIGR04381">
    <property type="entry name" value="HTH_TypR"/>
    <property type="match status" value="1"/>
</dbReference>
<dbReference type="GO" id="GO:0005737">
    <property type="term" value="C:cytoplasm"/>
    <property type="evidence" value="ECO:0007669"/>
    <property type="project" value="UniProtKB-SubCell"/>
</dbReference>
<dbReference type="InterPro" id="IPR002078">
    <property type="entry name" value="Sigma_54_int"/>
</dbReference>
<keyword evidence="5" id="KW-0058">Aromatic hydrocarbons catabolism</keyword>
<keyword evidence="8" id="KW-0805">Transcription regulation</keyword>
<dbReference type="SUPFAM" id="SSF46689">
    <property type="entry name" value="Homeodomain-like"/>
    <property type="match status" value="1"/>
</dbReference>
<dbReference type="Proteomes" id="UP000277007">
    <property type="component" value="Unassembled WGS sequence"/>
</dbReference>
<dbReference type="FunFam" id="3.40.50.300:FF:000006">
    <property type="entry name" value="DNA-binding transcriptional regulator NtrC"/>
    <property type="match status" value="1"/>
</dbReference>
<accession>A0A431VBA8</accession>
<dbReference type="InterPro" id="IPR003593">
    <property type="entry name" value="AAA+_ATPase"/>
</dbReference>
<dbReference type="GO" id="GO:0005524">
    <property type="term" value="F:ATP binding"/>
    <property type="evidence" value="ECO:0007669"/>
    <property type="project" value="UniProtKB-KW"/>
</dbReference>
<keyword evidence="7" id="KW-0902">Two-component regulatory system</keyword>
<feature type="domain" description="PAS" evidence="14">
    <location>
        <begin position="77"/>
        <end position="113"/>
    </location>
</feature>
<dbReference type="InterPro" id="IPR058031">
    <property type="entry name" value="AAA_lid_NorR"/>
</dbReference>
<reference evidence="15 16" key="1">
    <citation type="submission" date="2018-12" db="EMBL/GenBank/DDBJ databases">
        <authorList>
            <person name="Yang Y."/>
        </authorList>
    </citation>
    <scope>NUCLEOTIDE SEQUENCE [LARGE SCALE GENOMIC DNA]</scope>
    <source>
        <strain evidence="15 16">L-25-5w-1</strain>
    </source>
</reference>
<evidence type="ECO:0000256" key="4">
    <source>
        <dbReference type="ARBA" id="ARBA00022741"/>
    </source>
</evidence>
<dbReference type="RefSeq" id="WP_126619651.1">
    <property type="nucleotide sequence ID" value="NZ_JBHUCY010000057.1"/>
</dbReference>
<dbReference type="Gene3D" id="3.30.70.260">
    <property type="match status" value="1"/>
</dbReference>
<keyword evidence="11" id="KW-0804">Transcription</keyword>
<dbReference type="PANTHER" id="PTHR32071:SF3">
    <property type="entry name" value="HTH-TYPE TRANSCRIPTIONAL REGULATORY PROTEIN TYRR"/>
    <property type="match status" value="1"/>
</dbReference>
<comment type="subcellular location">
    <subcellularLocation>
        <location evidence="1">Cytoplasm</location>
    </subcellularLocation>
</comment>
<dbReference type="EMBL" id="RXMA01000031">
    <property type="protein sequence ID" value="RTR15743.1"/>
    <property type="molecule type" value="Genomic_DNA"/>
</dbReference>
<name>A0A431VBA8_9PROT</name>
<dbReference type="Gene3D" id="1.10.8.60">
    <property type="match status" value="1"/>
</dbReference>
<keyword evidence="9" id="KW-0238">DNA-binding</keyword>
<evidence type="ECO:0000259" key="14">
    <source>
        <dbReference type="PROSITE" id="PS50112"/>
    </source>
</evidence>
<keyword evidence="2" id="KW-0963">Cytoplasm</keyword>
<keyword evidence="16" id="KW-1185">Reference proteome</keyword>
<comment type="caution">
    <text evidence="15">The sequence shown here is derived from an EMBL/GenBank/DDBJ whole genome shotgun (WGS) entry which is preliminary data.</text>
</comment>
<dbReference type="Pfam" id="PF00158">
    <property type="entry name" value="Sigma54_activat"/>
    <property type="match status" value="1"/>
</dbReference>
<evidence type="ECO:0000256" key="7">
    <source>
        <dbReference type="ARBA" id="ARBA00023012"/>
    </source>
</evidence>
<dbReference type="PROSITE" id="PS00675">
    <property type="entry name" value="SIGMA54_INTERACT_1"/>
    <property type="match status" value="1"/>
</dbReference>
<dbReference type="Pfam" id="PF25601">
    <property type="entry name" value="AAA_lid_14"/>
    <property type="match status" value="1"/>
</dbReference>
<dbReference type="AlphaFoldDB" id="A0A431VBA8"/>
<gene>
    <name evidence="15" type="ORF">EJ903_22385</name>
</gene>
<evidence type="ECO:0000313" key="16">
    <source>
        <dbReference type="Proteomes" id="UP000277007"/>
    </source>
</evidence>
<dbReference type="SMART" id="SM00382">
    <property type="entry name" value="AAA"/>
    <property type="match status" value="1"/>
</dbReference>
<dbReference type="Gene3D" id="3.40.50.300">
    <property type="entry name" value="P-loop containing nucleotide triphosphate hydrolases"/>
    <property type="match status" value="1"/>
</dbReference>
<evidence type="ECO:0000256" key="6">
    <source>
        <dbReference type="ARBA" id="ARBA00022840"/>
    </source>
</evidence>
<dbReference type="InterPro" id="IPR000014">
    <property type="entry name" value="PAS"/>
</dbReference>
<dbReference type="InterPro" id="IPR025944">
    <property type="entry name" value="Sigma_54_int_dom_CS"/>
</dbReference>
<evidence type="ECO:0000256" key="10">
    <source>
        <dbReference type="ARBA" id="ARBA00023159"/>
    </source>
</evidence>
<dbReference type="GO" id="GO:0003677">
    <property type="term" value="F:DNA binding"/>
    <property type="evidence" value="ECO:0007669"/>
    <property type="project" value="UniProtKB-KW"/>
</dbReference>
<dbReference type="PROSITE" id="PS50112">
    <property type="entry name" value="PAS"/>
    <property type="match status" value="1"/>
</dbReference>
<evidence type="ECO:0000256" key="2">
    <source>
        <dbReference type="ARBA" id="ARBA00022490"/>
    </source>
</evidence>
<feature type="domain" description="Sigma-54 factor interaction" evidence="13">
    <location>
        <begin position="201"/>
        <end position="431"/>
    </location>
</feature>
<evidence type="ECO:0000256" key="12">
    <source>
        <dbReference type="ARBA" id="ARBA00029500"/>
    </source>
</evidence>
<keyword evidence="6" id="KW-0067">ATP-binding</keyword>
<dbReference type="PROSITE" id="PS00688">
    <property type="entry name" value="SIGMA54_INTERACT_3"/>
    <property type="match status" value="1"/>
</dbReference>
<dbReference type="GO" id="GO:0000160">
    <property type="term" value="P:phosphorelay signal transduction system"/>
    <property type="evidence" value="ECO:0007669"/>
    <property type="project" value="UniProtKB-KW"/>
</dbReference>
<dbReference type="OrthoDB" id="9770562at2"/>
<evidence type="ECO:0000313" key="15">
    <source>
        <dbReference type="EMBL" id="RTR15743.1"/>
    </source>
</evidence>